<keyword evidence="2" id="KW-1015">Disulfide bond</keyword>
<dbReference type="Proteomes" id="UP000001554">
    <property type="component" value="Chromosome 14"/>
</dbReference>
<evidence type="ECO:0000313" key="5">
    <source>
        <dbReference type="RefSeq" id="XP_035696657.1"/>
    </source>
</evidence>
<dbReference type="InterPro" id="IPR006558">
    <property type="entry name" value="LamG-like"/>
</dbReference>
<dbReference type="InterPro" id="IPR013320">
    <property type="entry name" value="ConA-like_dom_sf"/>
</dbReference>
<keyword evidence="4" id="KW-1185">Reference proteome</keyword>
<dbReference type="Pfam" id="PF13385">
    <property type="entry name" value="Laminin_G_3"/>
    <property type="match status" value="1"/>
</dbReference>
<evidence type="ECO:0000256" key="2">
    <source>
        <dbReference type="ARBA" id="ARBA00023157"/>
    </source>
</evidence>
<dbReference type="PANTHER" id="PTHR47635:SF2">
    <property type="entry name" value="LAMG-LIKE JELLYROLL FOLD DOMAIN-CONTAINING PROTEIN"/>
    <property type="match status" value="1"/>
</dbReference>
<dbReference type="KEGG" id="bfo:118430057"/>
<reference evidence="5" key="2">
    <citation type="submission" date="2025-08" db="UniProtKB">
        <authorList>
            <consortium name="RefSeq"/>
        </authorList>
    </citation>
    <scope>IDENTIFICATION</scope>
    <source>
        <strain evidence="5">S238N-H82</strain>
        <tissue evidence="5">Testes</tissue>
    </source>
</reference>
<keyword evidence="1" id="KW-0732">Signal</keyword>
<protein>
    <submittedName>
        <fullName evidence="5">Uncharacterized protein LOC118430057</fullName>
    </submittedName>
</protein>
<dbReference type="AlphaFoldDB" id="A0A9J7M8T7"/>
<gene>
    <name evidence="5" type="primary">LOC118430057</name>
</gene>
<name>A0A9J7M8T7_BRAFL</name>
<evidence type="ECO:0000313" key="4">
    <source>
        <dbReference type="Proteomes" id="UP000001554"/>
    </source>
</evidence>
<dbReference type="OrthoDB" id="5984482at2759"/>
<accession>A0A9J7M8T7</accession>
<feature type="domain" description="LamG-like jellyroll fold" evidence="3">
    <location>
        <begin position="136"/>
        <end position="280"/>
    </location>
</feature>
<dbReference type="RefSeq" id="XP_035696657.1">
    <property type="nucleotide sequence ID" value="XM_035840764.1"/>
</dbReference>
<dbReference type="SUPFAM" id="SSF49899">
    <property type="entry name" value="Concanavalin A-like lectins/glucanases"/>
    <property type="match status" value="2"/>
</dbReference>
<organism evidence="4 5">
    <name type="scientific">Branchiostoma floridae</name>
    <name type="common">Florida lancelet</name>
    <name type="synonym">Amphioxus</name>
    <dbReference type="NCBI Taxonomy" id="7739"/>
    <lineage>
        <taxon>Eukaryota</taxon>
        <taxon>Metazoa</taxon>
        <taxon>Chordata</taxon>
        <taxon>Cephalochordata</taxon>
        <taxon>Leptocardii</taxon>
        <taxon>Amphioxiformes</taxon>
        <taxon>Branchiostomatidae</taxon>
        <taxon>Branchiostoma</taxon>
    </lineage>
</organism>
<reference evidence="4" key="1">
    <citation type="journal article" date="2020" name="Nat. Ecol. Evol.">
        <title>Deeply conserved synteny resolves early events in vertebrate evolution.</title>
        <authorList>
            <person name="Simakov O."/>
            <person name="Marletaz F."/>
            <person name="Yue J.X."/>
            <person name="O'Connell B."/>
            <person name="Jenkins J."/>
            <person name="Brandt A."/>
            <person name="Calef R."/>
            <person name="Tung C.H."/>
            <person name="Huang T.K."/>
            <person name="Schmutz J."/>
            <person name="Satoh N."/>
            <person name="Yu J.K."/>
            <person name="Putnam N.H."/>
            <person name="Green R.E."/>
            <person name="Rokhsar D.S."/>
        </authorList>
    </citation>
    <scope>NUCLEOTIDE SEQUENCE [LARGE SCALE GENOMIC DNA]</scope>
    <source>
        <strain evidence="4">S238N-H82</strain>
    </source>
</reference>
<dbReference type="SMART" id="SM00560">
    <property type="entry name" value="LamGL"/>
    <property type="match status" value="1"/>
</dbReference>
<sequence length="294" mass="32201">MQVASEEVGVLELATKYPVCMAGKPADANGKEDNRCFKGRIAHMQVYNTALTQEEIKEVMDRTRGIASSGLVGHWPLDSKHGARDISGYGNDGVHFDTGLAQGPGGETDADGAFYFKGAIGSRIEFPNNGALAPTSYMTMQAWVYPEGLAVSPIFSYQTDLKNDLYKYGVTFWFHNTASKLSAQFVDQGGKTSPELKAEVMTDGEWQFVTATYNATTGQVKLYRNAEEVASEEVGVLELATKSPVCMAGKPADANGKEDKRCFKGRIAHMQVYNIALTPEQIKEVMDRTKKGYY</sequence>
<proteinExistence type="predicted"/>
<dbReference type="PANTHER" id="PTHR47635">
    <property type="entry name" value="CUB DOMAIN-CONTAINING PROTEIN"/>
    <property type="match status" value="1"/>
</dbReference>
<dbReference type="Gene3D" id="2.60.120.200">
    <property type="match status" value="2"/>
</dbReference>
<evidence type="ECO:0000259" key="3">
    <source>
        <dbReference type="SMART" id="SM00560"/>
    </source>
</evidence>
<dbReference type="GeneID" id="118430057"/>
<evidence type="ECO:0000256" key="1">
    <source>
        <dbReference type="ARBA" id="ARBA00022729"/>
    </source>
</evidence>
<dbReference type="OMA" id="IRICSIA"/>